<keyword evidence="4" id="KW-0349">Heme</keyword>
<dbReference type="GO" id="GO:0046872">
    <property type="term" value="F:metal ion binding"/>
    <property type="evidence" value="ECO:0007669"/>
    <property type="project" value="UniProtKB-KW"/>
</dbReference>
<dbReference type="InterPro" id="IPR003321">
    <property type="entry name" value="Cyt_c552"/>
</dbReference>
<dbReference type="GO" id="GO:0019645">
    <property type="term" value="P:anaerobic electron transport chain"/>
    <property type="evidence" value="ECO:0007669"/>
    <property type="project" value="TreeGrafter"/>
</dbReference>
<dbReference type="Gene3D" id="1.20.140.10">
    <property type="entry name" value="Butyryl-CoA Dehydrogenase, subunit A, domain 3"/>
    <property type="match status" value="1"/>
</dbReference>
<keyword evidence="6" id="KW-0732">Signal</keyword>
<dbReference type="PIRSF" id="PIRSF000243">
    <property type="entry name" value="Cyt_c552"/>
    <property type="match status" value="1"/>
</dbReference>
<dbReference type="Gene3D" id="1.10.1130.10">
    <property type="entry name" value="Flavocytochrome C3, Chain A"/>
    <property type="match status" value="1"/>
</dbReference>
<dbReference type="RefSeq" id="WP_145417327.1">
    <property type="nucleotide sequence ID" value="NZ_CP036526.1"/>
</dbReference>
<organism evidence="12 13">
    <name type="scientific">Stieleria marina</name>
    <dbReference type="NCBI Taxonomy" id="1930275"/>
    <lineage>
        <taxon>Bacteria</taxon>
        <taxon>Pseudomonadati</taxon>
        <taxon>Planctomycetota</taxon>
        <taxon>Planctomycetia</taxon>
        <taxon>Pirellulales</taxon>
        <taxon>Pirellulaceae</taxon>
        <taxon>Stieleria</taxon>
    </lineage>
</organism>
<dbReference type="Proteomes" id="UP000319817">
    <property type="component" value="Chromosome"/>
</dbReference>
<evidence type="ECO:0000256" key="6">
    <source>
        <dbReference type="ARBA" id="ARBA00022729"/>
    </source>
</evidence>
<dbReference type="PANTHER" id="PTHR30633">
    <property type="entry name" value="CYTOCHROME C-552 RESPIRATORY NITRITE REDUCTASE"/>
    <property type="match status" value="1"/>
</dbReference>
<sequence>MASSQKQGFGWLLLLTGLVALATFGVVALLMNIFERKQEARTPFTRLVEVNEISTDPEPWGVNFPLQYESYLRTADTERTEYGGNHALPPSKLEKDPWLKRLFAGYAFSIDYREARGHAFMLGDQEVTKRVTDVQQAGACLHCHASIAPTYRRIGFEKMGLEATEETLGESFHQEAVMAGFKAVSQLPYEEVLAELTKTPDGVVKAEAGDPHLGDAHPVSCIDCHDPDTMSIRVTRPGFIQGIAKLAESDDPVPHLPSIQLWRDSGSTEAYDPNKDATRQELRSFVCGQCHVEYYCANKMTLTFPWSNGLKVEDLEKEWDETTFPKDKDGKEGGKFYDYVHKETGTKVYKAQHPEFELWSQGIHARAGVSCSDCHMPYEKQGATKVSSHWVRSPMLNVNRACQTCHKVPEDELKARVETIQGRTRALMDRAAVAMTDMLDAILAAQEAEASEEDLKPIRDLQRKAMWRLDYISSENSKGFHADQEAARILAESIDYSRQAQAAATKLSK</sequence>
<keyword evidence="13" id="KW-1185">Reference proteome</keyword>
<evidence type="ECO:0000256" key="2">
    <source>
        <dbReference type="ARBA" id="ARBA00009288"/>
    </source>
</evidence>
<dbReference type="AlphaFoldDB" id="A0A517NRI2"/>
<protein>
    <recommendedName>
        <fullName evidence="3">nitrite reductase (cytochrome; ammonia-forming)</fullName>
        <ecNumber evidence="3">1.7.2.2</ecNumber>
    </recommendedName>
</protein>
<evidence type="ECO:0000256" key="9">
    <source>
        <dbReference type="ARBA" id="ARBA00023004"/>
    </source>
</evidence>
<comment type="catalytic activity">
    <reaction evidence="10">
        <text>6 Fe(III)-[cytochrome c] + NH4(+) + 2 H2O = 6 Fe(II)-[cytochrome c] + nitrite + 8 H(+)</text>
        <dbReference type="Rhea" id="RHEA:13089"/>
        <dbReference type="Rhea" id="RHEA-COMP:10350"/>
        <dbReference type="Rhea" id="RHEA-COMP:14399"/>
        <dbReference type="ChEBI" id="CHEBI:15377"/>
        <dbReference type="ChEBI" id="CHEBI:15378"/>
        <dbReference type="ChEBI" id="CHEBI:16301"/>
        <dbReference type="ChEBI" id="CHEBI:28938"/>
        <dbReference type="ChEBI" id="CHEBI:29033"/>
        <dbReference type="ChEBI" id="CHEBI:29034"/>
        <dbReference type="EC" id="1.7.2.2"/>
    </reaction>
</comment>
<evidence type="ECO:0000256" key="8">
    <source>
        <dbReference type="ARBA" id="ARBA00023002"/>
    </source>
</evidence>
<evidence type="ECO:0000313" key="12">
    <source>
        <dbReference type="EMBL" id="QDT09734.1"/>
    </source>
</evidence>
<keyword evidence="5" id="KW-0479">Metal-binding</keyword>
<keyword evidence="9" id="KW-0408">Iron</keyword>
<evidence type="ECO:0000313" key="13">
    <source>
        <dbReference type="Proteomes" id="UP000319817"/>
    </source>
</evidence>
<evidence type="ECO:0000256" key="7">
    <source>
        <dbReference type="ARBA" id="ARBA00022837"/>
    </source>
</evidence>
<keyword evidence="11" id="KW-1133">Transmembrane helix</keyword>
<keyword evidence="11" id="KW-0812">Transmembrane</keyword>
<accession>A0A517NRI2</accession>
<dbReference type="GO" id="GO:0020037">
    <property type="term" value="F:heme binding"/>
    <property type="evidence" value="ECO:0007669"/>
    <property type="project" value="TreeGrafter"/>
</dbReference>
<keyword evidence="7" id="KW-0106">Calcium</keyword>
<evidence type="ECO:0000256" key="4">
    <source>
        <dbReference type="ARBA" id="ARBA00022617"/>
    </source>
</evidence>
<gene>
    <name evidence="12" type="primary">nrfA</name>
    <name evidence="12" type="ORF">K239x_16840</name>
</gene>
<evidence type="ECO:0000256" key="10">
    <source>
        <dbReference type="ARBA" id="ARBA00049131"/>
    </source>
</evidence>
<name>A0A517NRI2_9BACT</name>
<evidence type="ECO:0000256" key="5">
    <source>
        <dbReference type="ARBA" id="ARBA00022723"/>
    </source>
</evidence>
<dbReference type="SUPFAM" id="SSF48695">
    <property type="entry name" value="Multiheme cytochromes"/>
    <property type="match status" value="1"/>
</dbReference>
<dbReference type="EC" id="1.7.2.2" evidence="3"/>
<dbReference type="InterPro" id="IPR036280">
    <property type="entry name" value="Multihaem_cyt_sf"/>
</dbReference>
<keyword evidence="11" id="KW-0472">Membrane</keyword>
<dbReference type="EMBL" id="CP036526">
    <property type="protein sequence ID" value="QDT09734.1"/>
    <property type="molecule type" value="Genomic_DNA"/>
</dbReference>
<dbReference type="GO" id="GO:0030288">
    <property type="term" value="C:outer membrane-bounded periplasmic space"/>
    <property type="evidence" value="ECO:0007669"/>
    <property type="project" value="TreeGrafter"/>
</dbReference>
<comment type="similarity">
    <text evidence="2">Belongs to the cytochrome c-552 family.</text>
</comment>
<dbReference type="PANTHER" id="PTHR30633:SF0">
    <property type="entry name" value="CYTOCHROME C-552"/>
    <property type="match status" value="1"/>
</dbReference>
<evidence type="ECO:0000256" key="11">
    <source>
        <dbReference type="SAM" id="Phobius"/>
    </source>
</evidence>
<proteinExistence type="inferred from homology"/>
<reference evidence="12 13" key="1">
    <citation type="submission" date="2019-02" db="EMBL/GenBank/DDBJ databases">
        <title>Deep-cultivation of Planctomycetes and their phenomic and genomic characterization uncovers novel biology.</title>
        <authorList>
            <person name="Wiegand S."/>
            <person name="Jogler M."/>
            <person name="Boedeker C."/>
            <person name="Pinto D."/>
            <person name="Vollmers J."/>
            <person name="Rivas-Marin E."/>
            <person name="Kohn T."/>
            <person name="Peeters S.H."/>
            <person name="Heuer A."/>
            <person name="Rast P."/>
            <person name="Oberbeckmann S."/>
            <person name="Bunk B."/>
            <person name="Jeske O."/>
            <person name="Meyerdierks A."/>
            <person name="Storesund J.E."/>
            <person name="Kallscheuer N."/>
            <person name="Luecker S."/>
            <person name="Lage O.M."/>
            <person name="Pohl T."/>
            <person name="Merkel B.J."/>
            <person name="Hornburger P."/>
            <person name="Mueller R.-W."/>
            <person name="Bruemmer F."/>
            <person name="Labrenz M."/>
            <person name="Spormann A.M."/>
            <person name="Op den Camp H."/>
            <person name="Overmann J."/>
            <person name="Amann R."/>
            <person name="Jetten M.S.M."/>
            <person name="Mascher T."/>
            <person name="Medema M.H."/>
            <person name="Devos D.P."/>
            <person name="Kaster A.-K."/>
            <person name="Ovreas L."/>
            <person name="Rohde M."/>
            <person name="Galperin M.Y."/>
            <person name="Jogler C."/>
        </authorList>
    </citation>
    <scope>NUCLEOTIDE SEQUENCE [LARGE SCALE GENOMIC DNA]</scope>
    <source>
        <strain evidence="12 13">K23_9</strain>
    </source>
</reference>
<feature type="transmembrane region" description="Helical" evidence="11">
    <location>
        <begin position="12"/>
        <end position="34"/>
    </location>
</feature>
<evidence type="ECO:0000256" key="3">
    <source>
        <dbReference type="ARBA" id="ARBA00011887"/>
    </source>
</evidence>
<dbReference type="Pfam" id="PF02335">
    <property type="entry name" value="Cytochrom_C552"/>
    <property type="match status" value="1"/>
</dbReference>
<comment type="subcellular location">
    <subcellularLocation>
        <location evidence="1">Cell envelope</location>
    </subcellularLocation>
</comment>
<dbReference type="CDD" id="cd00548">
    <property type="entry name" value="NrfA-like"/>
    <property type="match status" value="1"/>
</dbReference>
<dbReference type="GO" id="GO:0042279">
    <property type="term" value="F:nitrite reductase (cytochrome, ammonia-forming) activity"/>
    <property type="evidence" value="ECO:0007669"/>
    <property type="project" value="UniProtKB-EC"/>
</dbReference>
<keyword evidence="8 12" id="KW-0560">Oxidoreductase</keyword>
<dbReference type="OrthoDB" id="9780421at2"/>
<evidence type="ECO:0000256" key="1">
    <source>
        <dbReference type="ARBA" id="ARBA00004196"/>
    </source>
</evidence>